<dbReference type="InterPro" id="IPR020843">
    <property type="entry name" value="ER"/>
</dbReference>
<accession>A0A0F0H3K0</accession>
<dbReference type="SUPFAM" id="SSF51735">
    <property type="entry name" value="NAD(P)-binding Rossmann-fold domains"/>
    <property type="match status" value="1"/>
</dbReference>
<proteinExistence type="predicted"/>
<dbReference type="InterPro" id="IPR011032">
    <property type="entry name" value="GroES-like_sf"/>
</dbReference>
<dbReference type="Proteomes" id="UP000033393">
    <property type="component" value="Unassembled WGS sequence"/>
</dbReference>
<organism evidence="3 4">
    <name type="scientific">Lentzea aerocolonigenes</name>
    <name type="common">Lechevalieria aerocolonigenes</name>
    <name type="synonym">Saccharothrix aerocolonigenes</name>
    <dbReference type="NCBI Taxonomy" id="68170"/>
    <lineage>
        <taxon>Bacteria</taxon>
        <taxon>Bacillati</taxon>
        <taxon>Actinomycetota</taxon>
        <taxon>Actinomycetes</taxon>
        <taxon>Pseudonocardiales</taxon>
        <taxon>Pseudonocardiaceae</taxon>
        <taxon>Lentzea</taxon>
    </lineage>
</organism>
<comment type="caution">
    <text evidence="3">The sequence shown here is derived from an EMBL/GenBank/DDBJ whole genome shotgun (WGS) entry which is preliminary data.</text>
</comment>
<name>A0A0F0H3K0_LENAE</name>
<evidence type="ECO:0000313" key="4">
    <source>
        <dbReference type="Proteomes" id="UP000033393"/>
    </source>
</evidence>
<dbReference type="CDD" id="cd05289">
    <property type="entry name" value="MDR_like_2"/>
    <property type="match status" value="1"/>
</dbReference>
<dbReference type="PANTHER" id="PTHR44154:SF1">
    <property type="entry name" value="QUINONE OXIDOREDUCTASE"/>
    <property type="match status" value="1"/>
</dbReference>
<feature type="domain" description="Enoyl reductase (ER)" evidence="2">
    <location>
        <begin position="10"/>
        <end position="297"/>
    </location>
</feature>
<evidence type="ECO:0000256" key="1">
    <source>
        <dbReference type="ARBA" id="ARBA00022857"/>
    </source>
</evidence>
<sequence length="299" mass="29715">MRAVRFHEFGDPHVLTVEDAPDPHAGPGEVRIRVQAASVNPFDLKVRAGYLAQVMPTTFPAITGIDAAGVVDEVGEGVTGVEAGDHVFGLGQGTTAEHAVLTAWAPVPSTWTAEQAAAAGLASVTALACFDAVGDISGQTVLIEGAAGGVGSAAVQIAVARGATVIGTASEANHEFLRGLGAVPLTYGAGLAERVAAVAPNGVDAAVDTAGSGSLTDIVAIVGDNSRVATIADFGAAALGVTLVSGNANAATHLAEASRLGENGSYTPPLQATYPLEKAADAHAHVQGGHTRGKVLIGL</sequence>
<dbReference type="InterPro" id="IPR051603">
    <property type="entry name" value="Zinc-ADH_QOR/CCCR"/>
</dbReference>
<gene>
    <name evidence="3" type="ORF">UK23_17555</name>
</gene>
<dbReference type="Gene3D" id="3.90.180.10">
    <property type="entry name" value="Medium-chain alcohol dehydrogenases, catalytic domain"/>
    <property type="match status" value="1"/>
</dbReference>
<keyword evidence="1" id="KW-0521">NADP</keyword>
<dbReference type="Pfam" id="PF13602">
    <property type="entry name" value="ADH_zinc_N_2"/>
    <property type="match status" value="1"/>
</dbReference>
<evidence type="ECO:0000259" key="2">
    <source>
        <dbReference type="SMART" id="SM00829"/>
    </source>
</evidence>
<dbReference type="InterPro" id="IPR013154">
    <property type="entry name" value="ADH-like_N"/>
</dbReference>
<dbReference type="InterPro" id="IPR036291">
    <property type="entry name" value="NAD(P)-bd_dom_sf"/>
</dbReference>
<dbReference type="PATRIC" id="fig|68170.10.peg.4412"/>
<protein>
    <submittedName>
        <fullName evidence="3">NADPH:quinone reductase</fullName>
    </submittedName>
</protein>
<dbReference type="Pfam" id="PF08240">
    <property type="entry name" value="ADH_N"/>
    <property type="match status" value="1"/>
</dbReference>
<dbReference type="PANTHER" id="PTHR44154">
    <property type="entry name" value="QUINONE OXIDOREDUCTASE"/>
    <property type="match status" value="1"/>
</dbReference>
<dbReference type="SUPFAM" id="SSF50129">
    <property type="entry name" value="GroES-like"/>
    <property type="match status" value="1"/>
</dbReference>
<dbReference type="SMART" id="SM00829">
    <property type="entry name" value="PKS_ER"/>
    <property type="match status" value="1"/>
</dbReference>
<dbReference type="RefSeq" id="WP_045312629.1">
    <property type="nucleotide sequence ID" value="NZ_JYJG01000114.1"/>
</dbReference>
<dbReference type="OrthoDB" id="2665481at2"/>
<dbReference type="Gene3D" id="3.40.50.720">
    <property type="entry name" value="NAD(P)-binding Rossmann-like Domain"/>
    <property type="match status" value="1"/>
</dbReference>
<dbReference type="EMBL" id="JYJG01000114">
    <property type="protein sequence ID" value="KJK48208.1"/>
    <property type="molecule type" value="Genomic_DNA"/>
</dbReference>
<dbReference type="STRING" id="68170.GCA_000974445_08634"/>
<dbReference type="GO" id="GO:0016491">
    <property type="term" value="F:oxidoreductase activity"/>
    <property type="evidence" value="ECO:0007669"/>
    <property type="project" value="InterPro"/>
</dbReference>
<dbReference type="AlphaFoldDB" id="A0A0F0H3K0"/>
<keyword evidence="4" id="KW-1185">Reference proteome</keyword>
<reference evidence="3 4" key="1">
    <citation type="submission" date="2015-02" db="EMBL/GenBank/DDBJ databases">
        <authorList>
            <person name="Ju K.-S."/>
            <person name="Doroghazi J.R."/>
            <person name="Metcalf W."/>
        </authorList>
    </citation>
    <scope>NUCLEOTIDE SEQUENCE [LARGE SCALE GENOMIC DNA]</scope>
    <source>
        <strain evidence="3 4">NRRL B-16140</strain>
    </source>
</reference>
<evidence type="ECO:0000313" key="3">
    <source>
        <dbReference type="EMBL" id="KJK48208.1"/>
    </source>
</evidence>